<dbReference type="InterPro" id="IPR050312">
    <property type="entry name" value="IolE/XylAMocC-like"/>
</dbReference>
<organism evidence="2 3">
    <name type="scientific">Plantactinospora siamensis</name>
    <dbReference type="NCBI Taxonomy" id="555372"/>
    <lineage>
        <taxon>Bacteria</taxon>
        <taxon>Bacillati</taxon>
        <taxon>Actinomycetota</taxon>
        <taxon>Actinomycetes</taxon>
        <taxon>Micromonosporales</taxon>
        <taxon>Micromonosporaceae</taxon>
        <taxon>Plantactinospora</taxon>
    </lineage>
</organism>
<proteinExistence type="predicted"/>
<evidence type="ECO:0000313" key="2">
    <source>
        <dbReference type="EMBL" id="MFC0568214.1"/>
    </source>
</evidence>
<dbReference type="EMBL" id="JBHLUE010000034">
    <property type="protein sequence ID" value="MFC0568214.1"/>
    <property type="molecule type" value="Genomic_DNA"/>
</dbReference>
<dbReference type="Proteomes" id="UP001589894">
    <property type="component" value="Unassembled WGS sequence"/>
</dbReference>
<name>A0ABV6P5B7_9ACTN</name>
<comment type="caution">
    <text evidence="2">The sequence shown here is derived from an EMBL/GenBank/DDBJ whole genome shotgun (WGS) entry which is preliminary data.</text>
</comment>
<feature type="domain" description="Xylose isomerase-like TIM barrel" evidence="1">
    <location>
        <begin position="21"/>
        <end position="239"/>
    </location>
</feature>
<dbReference type="GO" id="GO:0016853">
    <property type="term" value="F:isomerase activity"/>
    <property type="evidence" value="ECO:0007669"/>
    <property type="project" value="UniProtKB-KW"/>
</dbReference>
<dbReference type="SUPFAM" id="SSF51658">
    <property type="entry name" value="Xylose isomerase-like"/>
    <property type="match status" value="1"/>
</dbReference>
<sequence length="262" mass="28359">MTTGLRYGLLVVEGTVSDAIRVAGDHDFHGVELAIRDSVEDLTDRALQEWQRMCADRGLHLAAHAPSIDLKLDSLNPGIRRESIDQITRCIRRLGPAIEYLTIHTGHVRRFSKLGSLERVTAALIDLATLAAETSLTICVENVFEGSIDELLDYVELANQPNLKLTFDVSHAVAYGGFDPLAALDVLEDVIVNVHLSDNDGTGNDQHLPLGLGVVPVQQVIDRLTSSGFPGFVTVEAVNVQQAGVSADYLHRLGHLAGSGNR</sequence>
<accession>A0ABV6P5B7</accession>
<dbReference type="InterPro" id="IPR013022">
    <property type="entry name" value="Xyl_isomerase-like_TIM-brl"/>
</dbReference>
<dbReference type="Gene3D" id="3.20.20.150">
    <property type="entry name" value="Divalent-metal-dependent TIM barrel enzymes"/>
    <property type="match status" value="1"/>
</dbReference>
<dbReference type="PANTHER" id="PTHR12110">
    <property type="entry name" value="HYDROXYPYRUVATE ISOMERASE"/>
    <property type="match status" value="1"/>
</dbReference>
<protein>
    <submittedName>
        <fullName evidence="2">Sugar phosphate isomerase/epimerase family protein</fullName>
    </submittedName>
</protein>
<evidence type="ECO:0000259" key="1">
    <source>
        <dbReference type="Pfam" id="PF01261"/>
    </source>
</evidence>
<reference evidence="2 3" key="1">
    <citation type="submission" date="2024-09" db="EMBL/GenBank/DDBJ databases">
        <authorList>
            <person name="Sun Q."/>
            <person name="Mori K."/>
        </authorList>
    </citation>
    <scope>NUCLEOTIDE SEQUENCE [LARGE SCALE GENOMIC DNA]</scope>
    <source>
        <strain evidence="2 3">TBRC 2205</strain>
    </source>
</reference>
<evidence type="ECO:0000313" key="3">
    <source>
        <dbReference type="Proteomes" id="UP001589894"/>
    </source>
</evidence>
<dbReference type="InterPro" id="IPR036237">
    <property type="entry name" value="Xyl_isomerase-like_sf"/>
</dbReference>
<dbReference type="RefSeq" id="WP_377343682.1">
    <property type="nucleotide sequence ID" value="NZ_JBHLUE010000034.1"/>
</dbReference>
<keyword evidence="3" id="KW-1185">Reference proteome</keyword>
<keyword evidence="2" id="KW-0413">Isomerase</keyword>
<gene>
    <name evidence="2" type="ORF">ACFFHU_29255</name>
</gene>
<dbReference type="Pfam" id="PF01261">
    <property type="entry name" value="AP_endonuc_2"/>
    <property type="match status" value="1"/>
</dbReference>